<protein>
    <submittedName>
        <fullName evidence="2">Uncharacterized protein</fullName>
    </submittedName>
</protein>
<evidence type="ECO:0000256" key="1">
    <source>
        <dbReference type="SAM" id="MobiDB-lite"/>
    </source>
</evidence>
<feature type="region of interest" description="Disordered" evidence="1">
    <location>
        <begin position="23"/>
        <end position="53"/>
    </location>
</feature>
<proteinExistence type="predicted"/>
<name>A0A8S5NN15_9CAUD</name>
<reference evidence="2" key="1">
    <citation type="journal article" date="2021" name="Proc. Natl. Acad. Sci. U.S.A.">
        <title>A Catalog of Tens of Thousands of Viruses from Human Metagenomes Reveals Hidden Associations with Chronic Diseases.</title>
        <authorList>
            <person name="Tisza M.J."/>
            <person name="Buck C.B."/>
        </authorList>
    </citation>
    <scope>NUCLEOTIDE SEQUENCE</scope>
    <source>
        <strain evidence="2">CtQU013</strain>
    </source>
</reference>
<dbReference type="EMBL" id="BK015198">
    <property type="protein sequence ID" value="DAD95666.1"/>
    <property type="molecule type" value="Genomic_DNA"/>
</dbReference>
<sequence length="123" mass="13337">MEGSMRKIFVLLLGLLVAIPAVSAGGNSPERRASISSPDKPLHGEATAASRKGKFDKNGVYVSPSGYVFRAGKGGTVRLREPIQKETPPSFLDMRRVGRNGLGEVWEDTRNGRTYICNESGCR</sequence>
<evidence type="ECO:0000313" key="2">
    <source>
        <dbReference type="EMBL" id="DAD95666.1"/>
    </source>
</evidence>
<accession>A0A8S5NN15</accession>
<organism evidence="2">
    <name type="scientific">Siphoviridae sp. ctQU013</name>
    <dbReference type="NCBI Taxonomy" id="2826329"/>
    <lineage>
        <taxon>Viruses</taxon>
        <taxon>Duplodnaviria</taxon>
        <taxon>Heunggongvirae</taxon>
        <taxon>Uroviricota</taxon>
        <taxon>Caudoviricetes</taxon>
    </lineage>
</organism>